<dbReference type="Proteomes" id="UP000001699">
    <property type="component" value="Unassembled WGS sequence"/>
</dbReference>
<protein>
    <submittedName>
        <fullName evidence="2">Uncharacterized protein</fullName>
    </submittedName>
</protein>
<keyword evidence="3" id="KW-1185">Reference proteome</keyword>
<name>B0Y2H8_ASPFC</name>
<evidence type="ECO:0000256" key="1">
    <source>
        <dbReference type="SAM" id="Phobius"/>
    </source>
</evidence>
<feature type="transmembrane region" description="Helical" evidence="1">
    <location>
        <begin position="86"/>
        <end position="115"/>
    </location>
</feature>
<keyword evidence="1" id="KW-0472">Membrane</keyword>
<accession>B0Y2H8</accession>
<dbReference type="HOGENOM" id="CLU_1948347_0_0_1"/>
<dbReference type="VEuPathDB" id="FungiDB:AFUB_061860"/>
<reference evidence="2 3" key="1">
    <citation type="journal article" date="2008" name="PLoS Genet.">
        <title>Genomic islands in the pathogenic filamentous fungus Aspergillus fumigatus.</title>
        <authorList>
            <person name="Fedorova N.D."/>
            <person name="Khaldi N."/>
            <person name="Joardar V.S."/>
            <person name="Maiti R."/>
            <person name="Amedeo P."/>
            <person name="Anderson M.J."/>
            <person name="Crabtree J."/>
            <person name="Silva J.C."/>
            <person name="Badger J.H."/>
            <person name="Albarraq A."/>
            <person name="Angiuoli S."/>
            <person name="Bussey H."/>
            <person name="Bowyer P."/>
            <person name="Cotty P.J."/>
            <person name="Dyer P.S."/>
            <person name="Egan A."/>
            <person name="Galens K."/>
            <person name="Fraser-Liggett C.M."/>
            <person name="Haas B.J."/>
            <person name="Inman J.M."/>
            <person name="Kent R."/>
            <person name="Lemieux S."/>
            <person name="Malavazi I."/>
            <person name="Orvis J."/>
            <person name="Roemer T."/>
            <person name="Ronning C.M."/>
            <person name="Sundaram J.P."/>
            <person name="Sutton G."/>
            <person name="Turner G."/>
            <person name="Venter J.C."/>
            <person name="White O.R."/>
            <person name="Whitty B.R."/>
            <person name="Youngman P."/>
            <person name="Wolfe K.H."/>
            <person name="Goldman G.H."/>
            <person name="Wortman J.R."/>
            <person name="Jiang B."/>
            <person name="Denning D.W."/>
            <person name="Nierman W.C."/>
        </authorList>
    </citation>
    <scope>NUCLEOTIDE SEQUENCE [LARGE SCALE GENOMIC DNA]</scope>
    <source>
        <strain evidence="3">CBS 144.89 / FGSC A1163 / CEA10</strain>
    </source>
</reference>
<keyword evidence="1" id="KW-0812">Transmembrane</keyword>
<gene>
    <name evidence="2" type="ORF">AFUB_061860</name>
</gene>
<evidence type="ECO:0000313" key="2">
    <source>
        <dbReference type="EMBL" id="EDP52149.1"/>
    </source>
</evidence>
<dbReference type="EMBL" id="DS499597">
    <property type="protein sequence ID" value="EDP52149.1"/>
    <property type="molecule type" value="Genomic_DNA"/>
</dbReference>
<dbReference type="AlphaFoldDB" id="B0Y2H8"/>
<evidence type="ECO:0000313" key="3">
    <source>
        <dbReference type="Proteomes" id="UP000001699"/>
    </source>
</evidence>
<keyword evidence="1" id="KW-1133">Transmembrane helix</keyword>
<proteinExistence type="predicted"/>
<organism evidence="2 3">
    <name type="scientific">Aspergillus fumigatus (strain CBS 144.89 / FGSC A1163 / CEA10)</name>
    <name type="common">Neosartorya fumigata</name>
    <dbReference type="NCBI Taxonomy" id="451804"/>
    <lineage>
        <taxon>Eukaryota</taxon>
        <taxon>Fungi</taxon>
        <taxon>Dikarya</taxon>
        <taxon>Ascomycota</taxon>
        <taxon>Pezizomycotina</taxon>
        <taxon>Eurotiomycetes</taxon>
        <taxon>Eurotiomycetidae</taxon>
        <taxon>Eurotiales</taxon>
        <taxon>Aspergillaceae</taxon>
        <taxon>Aspergillus</taxon>
        <taxon>Aspergillus subgen. Fumigati</taxon>
    </lineage>
</organism>
<sequence length="129" mass="14117">MKGGVVTSLPCSAKRQGGDCATRKRSPIVFVLGNIDSYERRLPRNGSKTARRYSNSDINISHPICCTYVYLKYHGGGFSNSLPMVIVFRFLAGSSIPSIFLNPAIAFDVFIVIIIHGGRYMFGAKAPRG</sequence>